<protein>
    <submittedName>
        <fullName evidence="4">Short-chain type dehydrogenase/reductase</fullName>
    </submittedName>
</protein>
<comment type="caution">
    <text evidence="4">The sequence shown here is derived from an EMBL/GenBank/DDBJ whole genome shotgun (WGS) entry which is preliminary data.</text>
</comment>
<evidence type="ECO:0000256" key="3">
    <source>
        <dbReference type="RuleBase" id="RU000363"/>
    </source>
</evidence>
<dbReference type="InterPro" id="IPR020904">
    <property type="entry name" value="Sc_DH/Rdtase_CS"/>
</dbReference>
<gene>
    <name evidence="4" type="ORF">Pma05_84400</name>
</gene>
<evidence type="ECO:0000313" key="4">
    <source>
        <dbReference type="EMBL" id="GIH01868.1"/>
    </source>
</evidence>
<dbReference type="CDD" id="cd05233">
    <property type="entry name" value="SDR_c"/>
    <property type="match status" value="1"/>
</dbReference>
<dbReference type="PANTHER" id="PTHR24322:SF736">
    <property type="entry name" value="RETINOL DEHYDROGENASE 10"/>
    <property type="match status" value="1"/>
</dbReference>
<organism evidence="4 5">
    <name type="scientific">Plantactinospora mayteni</name>
    <dbReference type="NCBI Taxonomy" id="566021"/>
    <lineage>
        <taxon>Bacteria</taxon>
        <taxon>Bacillati</taxon>
        <taxon>Actinomycetota</taxon>
        <taxon>Actinomycetes</taxon>
        <taxon>Micromonosporales</taxon>
        <taxon>Micromonosporaceae</taxon>
        <taxon>Plantactinospora</taxon>
    </lineage>
</organism>
<evidence type="ECO:0000313" key="5">
    <source>
        <dbReference type="Proteomes" id="UP000621500"/>
    </source>
</evidence>
<name>A0ABQ4F4Q9_9ACTN</name>
<dbReference type="Pfam" id="PF00106">
    <property type="entry name" value="adh_short"/>
    <property type="match status" value="1"/>
</dbReference>
<dbReference type="EMBL" id="BONX01000092">
    <property type="protein sequence ID" value="GIH01868.1"/>
    <property type="molecule type" value="Genomic_DNA"/>
</dbReference>
<comment type="similarity">
    <text evidence="1 3">Belongs to the short-chain dehydrogenases/reductases (SDR) family.</text>
</comment>
<accession>A0ABQ4F4Q9</accession>
<dbReference type="Proteomes" id="UP000621500">
    <property type="component" value="Unassembled WGS sequence"/>
</dbReference>
<evidence type="ECO:0000256" key="2">
    <source>
        <dbReference type="ARBA" id="ARBA00023002"/>
    </source>
</evidence>
<reference evidence="4 5" key="1">
    <citation type="submission" date="2021-01" db="EMBL/GenBank/DDBJ databases">
        <title>Whole genome shotgun sequence of Plantactinospora mayteni NBRC 109088.</title>
        <authorList>
            <person name="Komaki H."/>
            <person name="Tamura T."/>
        </authorList>
    </citation>
    <scope>NUCLEOTIDE SEQUENCE [LARGE SCALE GENOMIC DNA]</scope>
    <source>
        <strain evidence="4 5">NBRC 109088</strain>
    </source>
</reference>
<keyword evidence="2" id="KW-0560">Oxidoreductase</keyword>
<dbReference type="PANTHER" id="PTHR24322">
    <property type="entry name" value="PKSB"/>
    <property type="match status" value="1"/>
</dbReference>
<dbReference type="PRINTS" id="PR00081">
    <property type="entry name" value="GDHRDH"/>
</dbReference>
<dbReference type="PRINTS" id="PR00080">
    <property type="entry name" value="SDRFAMILY"/>
</dbReference>
<dbReference type="Gene3D" id="3.40.50.720">
    <property type="entry name" value="NAD(P)-binding Rossmann-like Domain"/>
    <property type="match status" value="1"/>
</dbReference>
<dbReference type="RefSeq" id="WP_203863081.1">
    <property type="nucleotide sequence ID" value="NZ_BAAAZQ010000057.1"/>
</dbReference>
<dbReference type="PROSITE" id="PS00061">
    <property type="entry name" value="ADH_SHORT"/>
    <property type="match status" value="1"/>
</dbReference>
<dbReference type="InterPro" id="IPR002347">
    <property type="entry name" value="SDR_fam"/>
</dbReference>
<dbReference type="InterPro" id="IPR036291">
    <property type="entry name" value="NAD(P)-bd_dom_sf"/>
</dbReference>
<keyword evidence="5" id="KW-1185">Reference proteome</keyword>
<proteinExistence type="inferred from homology"/>
<dbReference type="SUPFAM" id="SSF51735">
    <property type="entry name" value="NAD(P)-binding Rossmann-fold domains"/>
    <property type="match status" value="1"/>
</dbReference>
<sequence>MDRIAGTTSFITGAAQGIGLGIARSLARHGSRLALVDIDDSALASAADELAALTEVHTFHLDVRDRAGYARVADEAEARLGPVSVLCNNAGIAFPEAIEDMSYELWDLAVGINLGGVVNGIQTFLPRMLNRDAPGHIVNTASAAGLVAGVGCMYTAAKFGVVGLSEALRKRLDERSGHRIGVTVLCPGGVTTNIAHSTRAVVAAQRGGDATFGRAQTRIDEMTPKIDAALRQFGVAPDEVGNMVVRAIEADQFYILTDHAGVELITERTSAILAGIPGTDPVGGSLADFRRTIHDEQS</sequence>
<evidence type="ECO:0000256" key="1">
    <source>
        <dbReference type="ARBA" id="ARBA00006484"/>
    </source>
</evidence>